<evidence type="ECO:0000313" key="4">
    <source>
        <dbReference type="Proteomes" id="UP000183809"/>
    </source>
</evidence>
<dbReference type="EMBL" id="MNUE01000007">
    <property type="protein sequence ID" value="OJD37447.1"/>
    <property type="molecule type" value="Genomic_DNA"/>
</dbReference>
<feature type="region of interest" description="Disordered" evidence="1">
    <location>
        <begin position="131"/>
        <end position="153"/>
    </location>
</feature>
<evidence type="ECO:0000313" key="3">
    <source>
        <dbReference type="EMBL" id="OJD37447.1"/>
    </source>
</evidence>
<accession>A0A1J9SAE0</accession>
<keyword evidence="2" id="KW-0472">Membrane</keyword>
<organism evidence="3 4">
    <name type="scientific">Diplodia corticola</name>
    <dbReference type="NCBI Taxonomy" id="236234"/>
    <lineage>
        <taxon>Eukaryota</taxon>
        <taxon>Fungi</taxon>
        <taxon>Dikarya</taxon>
        <taxon>Ascomycota</taxon>
        <taxon>Pezizomycotina</taxon>
        <taxon>Dothideomycetes</taxon>
        <taxon>Dothideomycetes incertae sedis</taxon>
        <taxon>Botryosphaeriales</taxon>
        <taxon>Botryosphaeriaceae</taxon>
        <taxon>Diplodia</taxon>
    </lineage>
</organism>
<feature type="compositionally biased region" description="Basic and acidic residues" evidence="1">
    <location>
        <begin position="184"/>
        <end position="234"/>
    </location>
</feature>
<sequence>MPRISPSIPNPDFPSYHDPEMYSAVRPQAFDTVHDLPKRYDVDDKMALPRWAVFLMVFIPLSIFFLGVTIYYLNRNRRSGMARMVTPVELEDIQLQDLESRGQRSPTPAPYLPELYWPGVFHPSPKSEVTVFPRAGSQPAPQQPRTRLDKDLPDLPRHAFVEDAEDWETVAPVTRENTFNDAFAQHEIDQERRDKEQRDKERRDKECRDRDRREENERSLLEALERRRQRDRNQRRGNPYQLSPLSSDDSNNSGSNNKKSPPLHDMNPHVNEGYARYRRYRLQSSDVDNDTDVILASDTNTMGPPTTATGSNTGGSSHNPFAGGSGGGAMLSGRDRRRQELTAAYEGDADGFPSHPGRLRPPQRAYLAGGHNFVAPAVSGPQFPSDQSEMDNFTEAMITDDPFVPGGRMGARQKK</sequence>
<reference evidence="3 4" key="1">
    <citation type="submission" date="2016-10" db="EMBL/GenBank/DDBJ databases">
        <title>Proteomics and genomics reveal pathogen-plant mechanisms compatible with a hemibiotrophic lifestyle of Diplodia corticola.</title>
        <authorList>
            <person name="Fernandes I."/>
            <person name="De Jonge R."/>
            <person name="Van De Peer Y."/>
            <person name="Devreese B."/>
            <person name="Alves A."/>
            <person name="Esteves A.C."/>
        </authorList>
    </citation>
    <scope>NUCLEOTIDE SEQUENCE [LARGE SCALE GENOMIC DNA]</scope>
    <source>
        <strain evidence="3 4">CBS 112549</strain>
    </source>
</reference>
<protein>
    <submittedName>
        <fullName evidence="3">Uncharacterized protein</fullName>
    </submittedName>
</protein>
<feature type="compositionally biased region" description="Low complexity" evidence="1">
    <location>
        <begin position="303"/>
        <end position="322"/>
    </location>
</feature>
<feature type="region of interest" description="Disordered" evidence="1">
    <location>
        <begin position="180"/>
        <end position="270"/>
    </location>
</feature>
<feature type="region of interest" description="Disordered" evidence="1">
    <location>
        <begin position="297"/>
        <end position="332"/>
    </location>
</feature>
<feature type="transmembrane region" description="Helical" evidence="2">
    <location>
        <begin position="51"/>
        <end position="73"/>
    </location>
</feature>
<keyword evidence="4" id="KW-1185">Reference proteome</keyword>
<keyword evidence="2" id="KW-0812">Transmembrane</keyword>
<keyword evidence="2" id="KW-1133">Transmembrane helix</keyword>
<feature type="region of interest" description="Disordered" evidence="1">
    <location>
        <begin position="345"/>
        <end position="364"/>
    </location>
</feature>
<gene>
    <name evidence="3" type="ORF">BKCO1_7000123</name>
</gene>
<comment type="caution">
    <text evidence="3">The sequence shown here is derived from an EMBL/GenBank/DDBJ whole genome shotgun (WGS) entry which is preliminary data.</text>
</comment>
<dbReference type="AlphaFoldDB" id="A0A1J9SAE0"/>
<feature type="compositionally biased region" description="Low complexity" evidence="1">
    <location>
        <begin position="242"/>
        <end position="260"/>
    </location>
</feature>
<dbReference type="Proteomes" id="UP000183809">
    <property type="component" value="Unassembled WGS sequence"/>
</dbReference>
<dbReference type="OrthoDB" id="10489502at2759"/>
<dbReference type="GeneID" id="31018828"/>
<evidence type="ECO:0000256" key="1">
    <source>
        <dbReference type="SAM" id="MobiDB-lite"/>
    </source>
</evidence>
<dbReference type="RefSeq" id="XP_020133586.1">
    <property type="nucleotide sequence ID" value="XM_020278567.1"/>
</dbReference>
<name>A0A1J9SAE0_9PEZI</name>
<evidence type="ECO:0000256" key="2">
    <source>
        <dbReference type="SAM" id="Phobius"/>
    </source>
</evidence>
<proteinExistence type="predicted"/>